<evidence type="ECO:0000259" key="1">
    <source>
        <dbReference type="Pfam" id="PF13456"/>
    </source>
</evidence>
<dbReference type="CDD" id="cd06222">
    <property type="entry name" value="RNase_H_like"/>
    <property type="match status" value="1"/>
</dbReference>
<protein>
    <recommendedName>
        <fullName evidence="1">RNase H type-1 domain-containing protein</fullName>
    </recommendedName>
</protein>
<dbReference type="AlphaFoldDB" id="A0AAD5I811"/>
<feature type="domain" description="RNase H type-1" evidence="1">
    <location>
        <begin position="18"/>
        <end position="79"/>
    </location>
</feature>
<dbReference type="Pfam" id="PF13456">
    <property type="entry name" value="RVT_3"/>
    <property type="match status" value="1"/>
</dbReference>
<organism evidence="2 3">
    <name type="scientific">Acer negundo</name>
    <name type="common">Box elder</name>
    <dbReference type="NCBI Taxonomy" id="4023"/>
    <lineage>
        <taxon>Eukaryota</taxon>
        <taxon>Viridiplantae</taxon>
        <taxon>Streptophyta</taxon>
        <taxon>Embryophyta</taxon>
        <taxon>Tracheophyta</taxon>
        <taxon>Spermatophyta</taxon>
        <taxon>Magnoliopsida</taxon>
        <taxon>eudicotyledons</taxon>
        <taxon>Gunneridae</taxon>
        <taxon>Pentapetalae</taxon>
        <taxon>rosids</taxon>
        <taxon>malvids</taxon>
        <taxon>Sapindales</taxon>
        <taxon>Sapindaceae</taxon>
        <taxon>Hippocastanoideae</taxon>
        <taxon>Acereae</taxon>
        <taxon>Acer</taxon>
    </lineage>
</organism>
<sequence length="89" mass="9923">MQKEATSLCSSNSLMYGWEIVFVSDSKVAISWINDVGFGNLKFVDMVYDIQNCLEFLDGLVFSFSPRSTNSYADNLAKRVSSMGGDFIN</sequence>
<evidence type="ECO:0000313" key="3">
    <source>
        <dbReference type="Proteomes" id="UP001064489"/>
    </source>
</evidence>
<comment type="caution">
    <text evidence="2">The sequence shown here is derived from an EMBL/GenBank/DDBJ whole genome shotgun (WGS) entry which is preliminary data.</text>
</comment>
<proteinExistence type="predicted"/>
<keyword evidence="3" id="KW-1185">Reference proteome</keyword>
<gene>
    <name evidence="2" type="ORF">LWI28_024255</name>
</gene>
<reference evidence="2" key="1">
    <citation type="journal article" date="2022" name="Plant J.">
        <title>Strategies of tolerance reflected in two North American maple genomes.</title>
        <authorList>
            <person name="McEvoy S.L."/>
            <person name="Sezen U.U."/>
            <person name="Trouern-Trend A."/>
            <person name="McMahon S.M."/>
            <person name="Schaberg P.G."/>
            <person name="Yang J."/>
            <person name="Wegrzyn J.L."/>
            <person name="Swenson N.G."/>
        </authorList>
    </citation>
    <scope>NUCLEOTIDE SEQUENCE</scope>
    <source>
        <strain evidence="2">91603</strain>
    </source>
</reference>
<reference evidence="2" key="2">
    <citation type="submission" date="2023-02" db="EMBL/GenBank/DDBJ databases">
        <authorList>
            <person name="Swenson N.G."/>
            <person name="Wegrzyn J.L."/>
            <person name="Mcevoy S.L."/>
        </authorList>
    </citation>
    <scope>NUCLEOTIDE SEQUENCE</scope>
    <source>
        <strain evidence="2">91603</strain>
        <tissue evidence="2">Leaf</tissue>
    </source>
</reference>
<name>A0AAD5I811_ACENE</name>
<accession>A0AAD5I811</accession>
<dbReference type="GO" id="GO:0003676">
    <property type="term" value="F:nucleic acid binding"/>
    <property type="evidence" value="ECO:0007669"/>
    <property type="project" value="InterPro"/>
</dbReference>
<dbReference type="GO" id="GO:0004523">
    <property type="term" value="F:RNA-DNA hybrid ribonuclease activity"/>
    <property type="evidence" value="ECO:0007669"/>
    <property type="project" value="InterPro"/>
</dbReference>
<evidence type="ECO:0000313" key="2">
    <source>
        <dbReference type="EMBL" id="KAI9154314.1"/>
    </source>
</evidence>
<dbReference type="EMBL" id="JAJSOW010000108">
    <property type="protein sequence ID" value="KAI9154314.1"/>
    <property type="molecule type" value="Genomic_DNA"/>
</dbReference>
<dbReference type="InterPro" id="IPR002156">
    <property type="entry name" value="RNaseH_domain"/>
</dbReference>
<dbReference type="InterPro" id="IPR044730">
    <property type="entry name" value="RNase_H-like_dom_plant"/>
</dbReference>
<dbReference type="InterPro" id="IPR036397">
    <property type="entry name" value="RNaseH_sf"/>
</dbReference>
<dbReference type="Gene3D" id="3.30.420.10">
    <property type="entry name" value="Ribonuclease H-like superfamily/Ribonuclease H"/>
    <property type="match status" value="1"/>
</dbReference>
<dbReference type="Proteomes" id="UP001064489">
    <property type="component" value="Chromosome 11"/>
</dbReference>